<accession>A0A4Y9SZS2</accession>
<evidence type="ECO:0000256" key="3">
    <source>
        <dbReference type="ARBA" id="ARBA00022692"/>
    </source>
</evidence>
<keyword evidence="12" id="KW-1185">Reference proteome</keyword>
<evidence type="ECO:0000256" key="1">
    <source>
        <dbReference type="ARBA" id="ARBA00004651"/>
    </source>
</evidence>
<dbReference type="SMART" id="SM00091">
    <property type="entry name" value="PAS"/>
    <property type="match status" value="1"/>
</dbReference>
<dbReference type="CDD" id="cd01949">
    <property type="entry name" value="GGDEF"/>
    <property type="match status" value="1"/>
</dbReference>
<dbReference type="SMART" id="SM01079">
    <property type="entry name" value="CHASE"/>
    <property type="match status" value="1"/>
</dbReference>
<dbReference type="AlphaFoldDB" id="A0A4Y9SZS2"/>
<protein>
    <submittedName>
        <fullName evidence="11">EAL domain-containing protein</fullName>
    </submittedName>
</protein>
<dbReference type="FunFam" id="3.30.70.270:FF:000001">
    <property type="entry name" value="Diguanylate cyclase domain protein"/>
    <property type="match status" value="1"/>
</dbReference>
<feature type="domain" description="EAL" evidence="9">
    <location>
        <begin position="822"/>
        <end position="1076"/>
    </location>
</feature>
<dbReference type="InterPro" id="IPR042240">
    <property type="entry name" value="CHASE_sf"/>
</dbReference>
<dbReference type="GO" id="GO:0006355">
    <property type="term" value="P:regulation of DNA-templated transcription"/>
    <property type="evidence" value="ECO:0007669"/>
    <property type="project" value="InterPro"/>
</dbReference>
<dbReference type="Gene3D" id="3.20.20.450">
    <property type="entry name" value="EAL domain"/>
    <property type="match status" value="1"/>
</dbReference>
<evidence type="ECO:0000259" key="7">
    <source>
        <dbReference type="PROSITE" id="PS50112"/>
    </source>
</evidence>
<dbReference type="CDD" id="cd01948">
    <property type="entry name" value="EAL"/>
    <property type="match status" value="1"/>
</dbReference>
<reference evidence="11 12" key="1">
    <citation type="submission" date="2019-03" db="EMBL/GenBank/DDBJ databases">
        <title>Draft genome of Massilia hortus sp. nov., a novel bacterial species of the Oxalobacteraceae family.</title>
        <authorList>
            <person name="Peta V."/>
            <person name="Raths R."/>
            <person name="Bucking H."/>
        </authorList>
    </citation>
    <scope>NUCLEOTIDE SEQUENCE [LARGE SCALE GENOMIC DNA]</scope>
    <source>
        <strain evidence="11 12">ONC3</strain>
    </source>
</reference>
<dbReference type="Pfam" id="PF05231">
    <property type="entry name" value="MASE1"/>
    <property type="match status" value="1"/>
</dbReference>
<dbReference type="Gene3D" id="3.30.70.270">
    <property type="match status" value="1"/>
</dbReference>
<dbReference type="PROSITE" id="PS50887">
    <property type="entry name" value="GGDEF"/>
    <property type="match status" value="1"/>
</dbReference>
<gene>
    <name evidence="11" type="ORF">E4O92_17525</name>
</gene>
<keyword evidence="3 6" id="KW-0812">Transmembrane</keyword>
<dbReference type="CDD" id="cd00130">
    <property type="entry name" value="PAS"/>
    <property type="match status" value="1"/>
</dbReference>
<dbReference type="InterPro" id="IPR006189">
    <property type="entry name" value="CHASE_dom"/>
</dbReference>
<keyword evidence="2" id="KW-1003">Cell membrane</keyword>
<evidence type="ECO:0000256" key="5">
    <source>
        <dbReference type="ARBA" id="ARBA00023136"/>
    </source>
</evidence>
<dbReference type="Pfam" id="PF00563">
    <property type="entry name" value="EAL"/>
    <property type="match status" value="1"/>
</dbReference>
<comment type="subcellular location">
    <subcellularLocation>
        <location evidence="1">Cell membrane</location>
        <topology evidence="1">Multi-pass membrane protein</topology>
    </subcellularLocation>
</comment>
<dbReference type="InterPro" id="IPR000014">
    <property type="entry name" value="PAS"/>
</dbReference>
<dbReference type="SUPFAM" id="SSF141868">
    <property type="entry name" value="EAL domain-like"/>
    <property type="match status" value="1"/>
</dbReference>
<organism evidence="11 12">
    <name type="scientific">Massilia horti</name>
    <dbReference type="NCBI Taxonomy" id="2562153"/>
    <lineage>
        <taxon>Bacteria</taxon>
        <taxon>Pseudomonadati</taxon>
        <taxon>Pseudomonadota</taxon>
        <taxon>Betaproteobacteria</taxon>
        <taxon>Burkholderiales</taxon>
        <taxon>Oxalobacteraceae</taxon>
        <taxon>Telluria group</taxon>
        <taxon>Massilia</taxon>
    </lineage>
</organism>
<dbReference type="InterPro" id="IPR035965">
    <property type="entry name" value="PAS-like_dom_sf"/>
</dbReference>
<keyword evidence="5 6" id="KW-0472">Membrane</keyword>
<dbReference type="EMBL" id="SPUM01000114">
    <property type="protein sequence ID" value="TFW30133.1"/>
    <property type="molecule type" value="Genomic_DNA"/>
</dbReference>
<dbReference type="InterPro" id="IPR029787">
    <property type="entry name" value="Nucleotide_cyclase"/>
</dbReference>
<dbReference type="InterPro" id="IPR052155">
    <property type="entry name" value="Biofilm_reg_signaling"/>
</dbReference>
<dbReference type="PANTHER" id="PTHR44757:SF2">
    <property type="entry name" value="BIOFILM ARCHITECTURE MAINTENANCE PROTEIN MBAA"/>
    <property type="match status" value="1"/>
</dbReference>
<evidence type="ECO:0000313" key="11">
    <source>
        <dbReference type="EMBL" id="TFW30133.1"/>
    </source>
</evidence>
<feature type="domain" description="CHASE" evidence="8">
    <location>
        <begin position="260"/>
        <end position="392"/>
    </location>
</feature>
<dbReference type="Pfam" id="PF00990">
    <property type="entry name" value="GGDEF"/>
    <property type="match status" value="1"/>
</dbReference>
<dbReference type="Gene3D" id="3.30.450.350">
    <property type="entry name" value="CHASE domain"/>
    <property type="match status" value="1"/>
</dbReference>
<evidence type="ECO:0000256" key="6">
    <source>
        <dbReference type="SAM" id="Phobius"/>
    </source>
</evidence>
<evidence type="ECO:0000256" key="2">
    <source>
        <dbReference type="ARBA" id="ARBA00022475"/>
    </source>
</evidence>
<dbReference type="Gene3D" id="3.30.450.20">
    <property type="entry name" value="PAS domain"/>
    <property type="match status" value="1"/>
</dbReference>
<evidence type="ECO:0000256" key="4">
    <source>
        <dbReference type="ARBA" id="ARBA00022989"/>
    </source>
</evidence>
<dbReference type="SUPFAM" id="SSF55073">
    <property type="entry name" value="Nucleotide cyclase"/>
    <property type="match status" value="1"/>
</dbReference>
<feature type="transmembrane region" description="Helical" evidence="6">
    <location>
        <begin position="162"/>
        <end position="183"/>
    </location>
</feature>
<feature type="transmembrane region" description="Helical" evidence="6">
    <location>
        <begin position="12"/>
        <end position="31"/>
    </location>
</feature>
<dbReference type="GO" id="GO:0003824">
    <property type="term" value="F:catalytic activity"/>
    <property type="evidence" value="ECO:0007669"/>
    <property type="project" value="UniProtKB-ARBA"/>
</dbReference>
<dbReference type="Pfam" id="PF00989">
    <property type="entry name" value="PAS"/>
    <property type="match status" value="1"/>
</dbReference>
<dbReference type="PROSITE" id="PS50112">
    <property type="entry name" value="PAS"/>
    <property type="match status" value="1"/>
</dbReference>
<dbReference type="SUPFAM" id="SSF55785">
    <property type="entry name" value="PYP-like sensor domain (PAS domain)"/>
    <property type="match status" value="1"/>
</dbReference>
<dbReference type="PANTHER" id="PTHR44757">
    <property type="entry name" value="DIGUANYLATE CYCLASE DGCP"/>
    <property type="match status" value="1"/>
</dbReference>
<dbReference type="InterPro" id="IPR035919">
    <property type="entry name" value="EAL_sf"/>
</dbReference>
<sequence length="1081" mass="118783">MTPEYPRWRWPQLVLANLAIIAVYVGTVQMSRALDLPPGYASPLFPAAGVGLALAVVAGSAVMPGIALGGLLLYLYMGSLDPSVPRQATLLFSIIAMIGETLQAWLGAALFRRFVRPALDSPRDVGRFLLLAPIICLISAVVAVPPLYWLGMIEPEMRTSTWLSWWAGDTLGVLLAAPLTWIVCAPPRPLWRYRARIVAAPLLLAAAAVVLTYQQAVHWETDQQLGKFRLQAQQAADLMQAEFSEHQRFVDTVARTLGDTGQTLTEQKLQRIASDYIDDRTDIQGIDWAVRVEDDDRAAFEAWARTHVDPGYEIRDVTPDGKIVRAAARARYLPLLYTTSVNNPLLHGLDFYGESGRRNAITKMVRTGRPAATRPLRLVTTGQPGMVLFRGVGPLGELPAGAIIVAIDADHLVRRAAARAGLTEFDYSLDDVTEPARVLPVTSTAWSAEPRGQHDVRLAFADRRYLLRMAPSAAFLANPHGWASWSVLTGGLLLTGLLGALLLLMSGERARIEALVGERTARLRDREARLQAILNNAADAIFTVDATGVVISANAATEALFGYPATHLPGLPFVALVPAPGAEEAPRLLSRLAHAQPEERELKGINARGDVFPLSIAVSRVQLGPEHIFVCILRDLTEQRRSQERIYKLAHHDTLTGLENRFALNERLELQLAHARRTGEPVAVLFIDLDHFKKINDSYGHAAGDRLLVSAAHRMQDLLRDVDTLGRLGGDEFVIVLGGPLTPDSVTAIAVRVVQALTEPYQFDDMTVHSGASVGVALFPADGQDAATLLRHADTAMYSAKREGRGNFQFFSPAMNAATHEHLLLENRMWTALENNGFDLHLQAQVQLATGRVIGAEVLLRWYDEELGSVEPQRFIPVAEESGLILPLGDWVLARTMQLLAEWQDEGLGALRLAVNLSARQFSGGALLGRLDQLLQQHRIDPSRLELEITETAAMRDPESTRLLLRQLRARGFRLAIDDFGTGYSSLAYLKLFAIDRIKIDRGFVKDIETNPNDANIVAATISLAHSLGLAVVAEGVETHAQWGFLREKRGDEAQGFLFARPMPEAQFRDFIRERAQVPGM</sequence>
<name>A0A4Y9SZS2_9BURK</name>
<dbReference type="SMART" id="SM00052">
    <property type="entry name" value="EAL"/>
    <property type="match status" value="1"/>
</dbReference>
<feature type="transmembrane region" description="Helical" evidence="6">
    <location>
        <begin position="195"/>
        <end position="213"/>
    </location>
</feature>
<dbReference type="InterPro" id="IPR007895">
    <property type="entry name" value="MASE1"/>
</dbReference>
<dbReference type="GO" id="GO:0005886">
    <property type="term" value="C:plasma membrane"/>
    <property type="evidence" value="ECO:0007669"/>
    <property type="project" value="UniProtKB-SubCell"/>
</dbReference>
<dbReference type="OrthoDB" id="9813903at2"/>
<dbReference type="Proteomes" id="UP000297258">
    <property type="component" value="Unassembled WGS sequence"/>
</dbReference>
<feature type="domain" description="PAS" evidence="7">
    <location>
        <begin position="526"/>
        <end position="570"/>
    </location>
</feature>
<dbReference type="NCBIfam" id="TIGR00254">
    <property type="entry name" value="GGDEF"/>
    <property type="match status" value="1"/>
</dbReference>
<dbReference type="InterPro" id="IPR000160">
    <property type="entry name" value="GGDEF_dom"/>
</dbReference>
<proteinExistence type="predicted"/>
<dbReference type="PROSITE" id="PS50839">
    <property type="entry name" value="CHASE"/>
    <property type="match status" value="1"/>
</dbReference>
<dbReference type="InterPro" id="IPR001633">
    <property type="entry name" value="EAL_dom"/>
</dbReference>
<feature type="transmembrane region" description="Helical" evidence="6">
    <location>
        <begin position="128"/>
        <end position="150"/>
    </location>
</feature>
<feature type="transmembrane region" description="Helical" evidence="6">
    <location>
        <begin position="482"/>
        <end position="504"/>
    </location>
</feature>
<evidence type="ECO:0000259" key="8">
    <source>
        <dbReference type="PROSITE" id="PS50839"/>
    </source>
</evidence>
<evidence type="ECO:0000313" key="12">
    <source>
        <dbReference type="Proteomes" id="UP000297258"/>
    </source>
</evidence>
<dbReference type="Pfam" id="PF03924">
    <property type="entry name" value="CHASE"/>
    <property type="match status" value="1"/>
</dbReference>
<feature type="transmembrane region" description="Helical" evidence="6">
    <location>
        <begin position="43"/>
        <end position="76"/>
    </location>
</feature>
<dbReference type="GO" id="GO:0007165">
    <property type="term" value="P:signal transduction"/>
    <property type="evidence" value="ECO:0007669"/>
    <property type="project" value="UniProtKB-ARBA"/>
</dbReference>
<dbReference type="SMART" id="SM00267">
    <property type="entry name" value="GGDEF"/>
    <property type="match status" value="1"/>
</dbReference>
<dbReference type="InterPro" id="IPR043128">
    <property type="entry name" value="Rev_trsase/Diguanyl_cyclase"/>
</dbReference>
<feature type="domain" description="GGDEF" evidence="10">
    <location>
        <begin position="680"/>
        <end position="813"/>
    </location>
</feature>
<dbReference type="PROSITE" id="PS50883">
    <property type="entry name" value="EAL"/>
    <property type="match status" value="1"/>
</dbReference>
<evidence type="ECO:0000259" key="9">
    <source>
        <dbReference type="PROSITE" id="PS50883"/>
    </source>
</evidence>
<evidence type="ECO:0000259" key="10">
    <source>
        <dbReference type="PROSITE" id="PS50887"/>
    </source>
</evidence>
<dbReference type="InterPro" id="IPR013767">
    <property type="entry name" value="PAS_fold"/>
</dbReference>
<keyword evidence="4 6" id="KW-1133">Transmembrane helix</keyword>
<feature type="transmembrane region" description="Helical" evidence="6">
    <location>
        <begin position="88"/>
        <end position="108"/>
    </location>
</feature>
<comment type="caution">
    <text evidence="11">The sequence shown here is derived from an EMBL/GenBank/DDBJ whole genome shotgun (WGS) entry which is preliminary data.</text>
</comment>
<dbReference type="NCBIfam" id="TIGR00229">
    <property type="entry name" value="sensory_box"/>
    <property type="match status" value="1"/>
</dbReference>